<evidence type="ECO:0000313" key="2">
    <source>
        <dbReference type="EMBL" id="KKN27713.1"/>
    </source>
</evidence>
<keyword evidence="1" id="KW-0472">Membrane</keyword>
<evidence type="ECO:0000256" key="1">
    <source>
        <dbReference type="SAM" id="Phobius"/>
    </source>
</evidence>
<keyword evidence="1" id="KW-0812">Transmembrane</keyword>
<reference evidence="2" key="1">
    <citation type="journal article" date="2015" name="Nature">
        <title>Complex archaea that bridge the gap between prokaryotes and eukaryotes.</title>
        <authorList>
            <person name="Spang A."/>
            <person name="Saw J.H."/>
            <person name="Jorgensen S.L."/>
            <person name="Zaremba-Niedzwiedzka K."/>
            <person name="Martijn J."/>
            <person name="Lind A.E."/>
            <person name="van Eijk R."/>
            <person name="Schleper C."/>
            <person name="Guy L."/>
            <person name="Ettema T.J."/>
        </authorList>
    </citation>
    <scope>NUCLEOTIDE SEQUENCE</scope>
</reference>
<feature type="transmembrane region" description="Helical" evidence="1">
    <location>
        <begin position="16"/>
        <end position="37"/>
    </location>
</feature>
<name>A0A0F9SE79_9ZZZZ</name>
<organism evidence="2">
    <name type="scientific">marine sediment metagenome</name>
    <dbReference type="NCBI Taxonomy" id="412755"/>
    <lineage>
        <taxon>unclassified sequences</taxon>
        <taxon>metagenomes</taxon>
        <taxon>ecological metagenomes</taxon>
    </lineage>
</organism>
<dbReference type="EMBL" id="LAZR01002617">
    <property type="protein sequence ID" value="KKN27713.1"/>
    <property type="molecule type" value="Genomic_DNA"/>
</dbReference>
<dbReference type="AlphaFoldDB" id="A0A0F9SE79"/>
<gene>
    <name evidence="2" type="ORF">LCGC14_0861890</name>
</gene>
<proteinExistence type="predicted"/>
<keyword evidence="1" id="KW-1133">Transmembrane helix</keyword>
<protein>
    <submittedName>
        <fullName evidence="2">Uncharacterized protein</fullName>
    </submittedName>
</protein>
<accession>A0A0F9SE79</accession>
<sequence>MLRIFKQTYEHLWENLWVYIIGLVFLTLAIFFILGAIERLG</sequence>
<comment type="caution">
    <text evidence="2">The sequence shown here is derived from an EMBL/GenBank/DDBJ whole genome shotgun (WGS) entry which is preliminary data.</text>
</comment>